<protein>
    <recommendedName>
        <fullName evidence="4">SNF2 N-terminal domain-containing protein</fullName>
    </recommendedName>
</protein>
<keyword evidence="6" id="KW-1185">Reference proteome</keyword>
<reference evidence="5" key="1">
    <citation type="journal article" date="2012" name="Nature">
        <title>The tomato genome sequence provides insights into fleshy fruit evolution.</title>
        <authorList>
            <consortium name="Tomato Genome Consortium"/>
        </authorList>
    </citation>
    <scope>NUCLEOTIDE SEQUENCE [LARGE SCALE GENOMIC DNA]</scope>
    <source>
        <strain evidence="5">cv. Heinz 1706</strain>
    </source>
</reference>
<dbReference type="Gramene" id="Solyc07g052000.1.1">
    <property type="protein sequence ID" value="Solyc07g052000.1.1.1"/>
    <property type="gene ID" value="Solyc07g052000.1"/>
</dbReference>
<evidence type="ECO:0000256" key="3">
    <source>
        <dbReference type="ARBA" id="ARBA00022840"/>
    </source>
</evidence>
<dbReference type="Proteomes" id="UP000004994">
    <property type="component" value="Chromosome 7"/>
</dbReference>
<evidence type="ECO:0000313" key="5">
    <source>
        <dbReference type="EnsemblPlants" id="Solyc07g052000.1.1.1"/>
    </source>
</evidence>
<dbReference type="Gene3D" id="3.40.50.10810">
    <property type="entry name" value="Tandem AAA-ATPase domain"/>
    <property type="match status" value="1"/>
</dbReference>
<sequence length="183" mass="20753">MNVTGSIIFDLATIEKNEWLAWSLKLETIFKEGILADEMGMGTTVEPIAYVLAQRKLKKTTSGSSVLSSSPDTSEKLPTVKETLVLCPVIGSMQWFLEIEHFTTKGSNKNLVYQGTNREKCMYKLEEYDFVITTYSTIQADYWSKKSKQNSKNSKWSNDGFIENSAWVGQNVFIRKSVLHSVK</sequence>
<dbReference type="PaxDb" id="4081-Solyc07g052000.1.1"/>
<dbReference type="InterPro" id="IPR038718">
    <property type="entry name" value="SNF2-like_sf"/>
</dbReference>
<accession>A0A3Q7HDR9</accession>
<dbReference type="Pfam" id="PF00176">
    <property type="entry name" value="SNF2-rel_dom"/>
    <property type="match status" value="1"/>
</dbReference>
<dbReference type="GO" id="GO:0005524">
    <property type="term" value="F:ATP binding"/>
    <property type="evidence" value="ECO:0007669"/>
    <property type="project" value="UniProtKB-KW"/>
</dbReference>
<dbReference type="OMA" id="IRVDEDM"/>
<dbReference type="InParanoid" id="A0A3Q7HDR9"/>
<dbReference type="AlphaFoldDB" id="A0A3Q7HDR9"/>
<evidence type="ECO:0000256" key="1">
    <source>
        <dbReference type="ARBA" id="ARBA00022741"/>
    </source>
</evidence>
<dbReference type="InterPro" id="IPR050628">
    <property type="entry name" value="SNF2_RAD54_helicase_TF"/>
</dbReference>
<evidence type="ECO:0000256" key="2">
    <source>
        <dbReference type="ARBA" id="ARBA00022801"/>
    </source>
</evidence>
<dbReference type="GO" id="GO:0016787">
    <property type="term" value="F:hydrolase activity"/>
    <property type="evidence" value="ECO:0007669"/>
    <property type="project" value="UniProtKB-KW"/>
</dbReference>
<feature type="domain" description="SNF2 N-terminal" evidence="4">
    <location>
        <begin position="18"/>
        <end position="157"/>
    </location>
</feature>
<keyword evidence="2" id="KW-0378">Hydrolase</keyword>
<evidence type="ECO:0000259" key="4">
    <source>
        <dbReference type="Pfam" id="PF00176"/>
    </source>
</evidence>
<keyword evidence="3" id="KW-0067">ATP-binding</keyword>
<dbReference type="SUPFAM" id="SSF52540">
    <property type="entry name" value="P-loop containing nucleoside triphosphate hydrolases"/>
    <property type="match status" value="1"/>
</dbReference>
<dbReference type="PANTHER" id="PTHR45626">
    <property type="entry name" value="TRANSCRIPTION TERMINATION FACTOR 2-RELATED"/>
    <property type="match status" value="1"/>
</dbReference>
<dbReference type="InterPro" id="IPR000330">
    <property type="entry name" value="SNF2_N"/>
</dbReference>
<proteinExistence type="predicted"/>
<organism evidence="5">
    <name type="scientific">Solanum lycopersicum</name>
    <name type="common">Tomato</name>
    <name type="synonym">Lycopersicon esculentum</name>
    <dbReference type="NCBI Taxonomy" id="4081"/>
    <lineage>
        <taxon>Eukaryota</taxon>
        <taxon>Viridiplantae</taxon>
        <taxon>Streptophyta</taxon>
        <taxon>Embryophyta</taxon>
        <taxon>Tracheophyta</taxon>
        <taxon>Spermatophyta</taxon>
        <taxon>Magnoliopsida</taxon>
        <taxon>eudicotyledons</taxon>
        <taxon>Gunneridae</taxon>
        <taxon>Pentapetalae</taxon>
        <taxon>asterids</taxon>
        <taxon>lamiids</taxon>
        <taxon>Solanales</taxon>
        <taxon>Solanaceae</taxon>
        <taxon>Solanoideae</taxon>
        <taxon>Solaneae</taxon>
        <taxon>Solanum</taxon>
        <taxon>Solanum subgen. Lycopersicon</taxon>
    </lineage>
</organism>
<evidence type="ECO:0000313" key="6">
    <source>
        <dbReference type="Proteomes" id="UP000004994"/>
    </source>
</evidence>
<dbReference type="STRING" id="4081.A0A3Q7HDR9"/>
<dbReference type="InterPro" id="IPR027417">
    <property type="entry name" value="P-loop_NTPase"/>
</dbReference>
<name>A0A3Q7HDR9_SOLLC</name>
<dbReference type="PANTHER" id="PTHR45626:SF20">
    <property type="entry name" value="ATP-DEPENDENT HELICASE RHP16-LIKE"/>
    <property type="match status" value="1"/>
</dbReference>
<reference evidence="5" key="2">
    <citation type="submission" date="2019-01" db="UniProtKB">
        <authorList>
            <consortium name="EnsemblPlants"/>
        </authorList>
    </citation>
    <scope>IDENTIFICATION</scope>
    <source>
        <strain evidence="5">cv. Heinz 1706</strain>
    </source>
</reference>
<keyword evidence="1" id="KW-0547">Nucleotide-binding</keyword>
<dbReference type="EnsemblPlants" id="Solyc07g052000.1.1">
    <property type="protein sequence ID" value="Solyc07g052000.1.1.1"/>
    <property type="gene ID" value="Solyc07g052000.1"/>
</dbReference>